<dbReference type="OrthoDB" id="403564at2"/>
<gene>
    <name evidence="2" type="ORF">NCTC10126_00061</name>
    <name evidence="1" type="ORF">NPA07_02240</name>
</gene>
<accession>A0A3P8KA53</accession>
<dbReference type="EMBL" id="CP101806">
    <property type="protein sequence ID" value="UUD35670.1"/>
    <property type="molecule type" value="Genomic_DNA"/>
</dbReference>
<organism evidence="2 3">
    <name type="scientific">Mycoplasmopsis caviae</name>
    <dbReference type="NCBI Taxonomy" id="55603"/>
    <lineage>
        <taxon>Bacteria</taxon>
        <taxon>Bacillati</taxon>
        <taxon>Mycoplasmatota</taxon>
        <taxon>Mycoplasmoidales</taxon>
        <taxon>Metamycoplasmataceae</taxon>
        <taxon>Mycoplasmopsis</taxon>
    </lineage>
</organism>
<dbReference type="EMBL" id="UZVY01000001">
    <property type="protein sequence ID" value="VDR41584.1"/>
    <property type="molecule type" value="Genomic_DNA"/>
</dbReference>
<dbReference type="Proteomes" id="UP000280036">
    <property type="component" value="Unassembled WGS sequence"/>
</dbReference>
<reference evidence="1" key="2">
    <citation type="submission" date="2022-07" db="EMBL/GenBank/DDBJ databases">
        <title>Complete genome of Mycoplasma caviae type strain G122.</title>
        <authorList>
            <person name="Spergser J."/>
        </authorList>
    </citation>
    <scope>NUCLEOTIDE SEQUENCE</scope>
    <source>
        <strain evidence="1">G122</strain>
    </source>
</reference>
<evidence type="ECO:0000313" key="3">
    <source>
        <dbReference type="Proteomes" id="UP000280036"/>
    </source>
</evidence>
<sequence length="297" mass="34024">MNIKNLLRTSALVSLPISTVPIVSCYNKDKVSINPSTFFDYEKATKVEDITKLNKQKKYESCQIFFNKLSELSIFKEAKQSDFDTAKVSIYGPEKIYDFVKDKTAQIHSFLFNNESNFEIASKHFEENKTELNSNNFEDYLTTQYSSMTKAFEIYLKAPNSKSVASIKEELKDTEKVKYINNKINDFKNESKKLIDELLKNSIAKEYADQALETFGFSVEKYKDKIDEYDNNTHAKKIFIMQNILSKEFAKNQTQPNAGAIPSLVSTKPPKNLTEAVDTMDKFLTAMKLAIKSLPTT</sequence>
<evidence type="ECO:0000313" key="1">
    <source>
        <dbReference type="EMBL" id="UUD35670.1"/>
    </source>
</evidence>
<protein>
    <submittedName>
        <fullName evidence="2">Uncharacterized protein</fullName>
    </submittedName>
</protein>
<proteinExistence type="predicted"/>
<name>A0A3P8KA53_9BACT</name>
<evidence type="ECO:0000313" key="2">
    <source>
        <dbReference type="EMBL" id="VDR41584.1"/>
    </source>
</evidence>
<evidence type="ECO:0000313" key="4">
    <source>
        <dbReference type="Proteomes" id="UP001058569"/>
    </source>
</evidence>
<reference evidence="2 3" key="1">
    <citation type="submission" date="2018-12" db="EMBL/GenBank/DDBJ databases">
        <authorList>
            <consortium name="Pathogen Informatics"/>
        </authorList>
    </citation>
    <scope>NUCLEOTIDE SEQUENCE [LARGE SCALE GENOMIC DNA]</scope>
    <source>
        <strain evidence="2 3">NCTC10126</strain>
    </source>
</reference>
<dbReference type="RefSeq" id="WP_126117876.1">
    <property type="nucleotide sequence ID" value="NZ_CP101806.1"/>
</dbReference>
<keyword evidence="4" id="KW-1185">Reference proteome</keyword>
<dbReference type="AlphaFoldDB" id="A0A3P8KA53"/>
<dbReference type="Proteomes" id="UP001058569">
    <property type="component" value="Chromosome"/>
</dbReference>